<sequence length="731" mass="82117">MTICRPCVLFLVPWSRLEQTGVLRLAFRKRIALPSRVAQQNQRLTLRRGALGCKSKLFEPQVPDSSGAPNDNAGIDRWRRLRPQIAALPRSCGVYLFRDRRGRLVYVGKSRCLQERVASYFRSSQTEQRARQVLAALDTVDRIEYFVTANQVEALAVESNFIREHQPPYNTLLKDDKRFPFVRVTWSETYPRLVVTRQRPRAYQSPRGRDRVYGPFLDAKLLRRVLRFIQHTFPMRQRAQPLFRERPCLNYDIGICPGVCQKLVDPATYRETVRNAELCLQGRVAEVIGQLKTEMQSAIKREDYERAAGLRDACRALQQLANETTSGIVPHTTQRVLLAEESLSADIAAAAVTPDAKTASVELIQMRDGVVINRLHFGLRVSPLLWDMELGRARPTTKSLDQIAGTVLQQALAEHYSSLASAGEVPNEVLVYPALSDALSLEKLLWERWHPRQVRVRTPESGLRSELTQLALDNAVAHLGETCSRAKEAAVRLEDLAARLGLTQRPYRMECFDVSHLGGTFTVASQSVFLDGVPAPHTYRRYRIRQSDATPIGSNDLLSMQQVLKRRFREIQKAPVDMPDIVLVDGGLEQLKAACSALEACGLNPKAGTPLLLALAKRNEEIYTLMSSRPLENFQNSAVDPPGLRLLRHMRDEAHNFAVQYHRRLRSKAAVASALDGVPGLGPTRKRILLQHFGSFEGVAAASCAQLSAVPRIGPTLAERIHQHLHGTDEE</sequence>
<dbReference type="SMART" id="SM00465">
    <property type="entry name" value="GIYc"/>
    <property type="match status" value="1"/>
</dbReference>
<dbReference type="Gene3D" id="4.10.860.10">
    <property type="entry name" value="UVR domain"/>
    <property type="match status" value="1"/>
</dbReference>
<evidence type="ECO:0000259" key="8">
    <source>
        <dbReference type="PROSITE" id="PS50165"/>
    </source>
</evidence>
<dbReference type="NCBIfam" id="TIGR00194">
    <property type="entry name" value="uvrC"/>
    <property type="match status" value="1"/>
</dbReference>
<evidence type="ECO:0000256" key="3">
    <source>
        <dbReference type="ARBA" id="ARBA00022769"/>
    </source>
</evidence>
<keyword evidence="1" id="KW-0963">Cytoplasm</keyword>
<dbReference type="AlphaFoldDB" id="A0A7J7IKH8"/>
<dbReference type="GO" id="GO:0009380">
    <property type="term" value="C:excinuclease repair complex"/>
    <property type="evidence" value="ECO:0007669"/>
    <property type="project" value="InterPro"/>
</dbReference>
<dbReference type="PROSITE" id="PS50164">
    <property type="entry name" value="GIY_YIG"/>
    <property type="match status" value="1"/>
</dbReference>
<dbReference type="GO" id="GO:0006289">
    <property type="term" value="P:nucleotide-excision repair"/>
    <property type="evidence" value="ECO:0007669"/>
    <property type="project" value="InterPro"/>
</dbReference>
<dbReference type="EMBL" id="VWRR01000006">
    <property type="protein sequence ID" value="KAF6003625.1"/>
    <property type="molecule type" value="Genomic_DNA"/>
</dbReference>
<dbReference type="SUPFAM" id="SSF47781">
    <property type="entry name" value="RuvA domain 2-like"/>
    <property type="match status" value="1"/>
</dbReference>
<dbReference type="SMART" id="SM00278">
    <property type="entry name" value="HhH1"/>
    <property type="match status" value="2"/>
</dbReference>
<evidence type="ECO:0000313" key="10">
    <source>
        <dbReference type="Proteomes" id="UP000530660"/>
    </source>
</evidence>
<dbReference type="InterPro" id="IPR010994">
    <property type="entry name" value="RuvA_2-like"/>
</dbReference>
<dbReference type="Pfam" id="PF02151">
    <property type="entry name" value="UVR"/>
    <property type="match status" value="1"/>
</dbReference>
<dbReference type="GO" id="GO:0003677">
    <property type="term" value="F:DNA binding"/>
    <property type="evidence" value="ECO:0007669"/>
    <property type="project" value="InterPro"/>
</dbReference>
<dbReference type="Pfam" id="PF01541">
    <property type="entry name" value="GIY-YIG"/>
    <property type="match status" value="1"/>
</dbReference>
<dbReference type="InterPro" id="IPR035901">
    <property type="entry name" value="GIY-YIG_endonuc_sf"/>
</dbReference>
<protein>
    <recommendedName>
        <fullName evidence="11">Excinuclease ABC subunit C</fullName>
    </recommendedName>
</protein>
<dbReference type="InterPro" id="IPR001162">
    <property type="entry name" value="UvrC_RNase_H_dom"/>
</dbReference>
<dbReference type="Pfam" id="PF22920">
    <property type="entry name" value="UvrC_RNaseH"/>
    <property type="match status" value="1"/>
</dbReference>
<dbReference type="InterPro" id="IPR001943">
    <property type="entry name" value="UVR_dom"/>
</dbReference>
<reference evidence="9 10" key="1">
    <citation type="journal article" date="2020" name="J. Phycol.">
        <title>Comparative genome analysis reveals Cyanidiococcus gen. nov., a new extremophilic red algal genus sister to Cyanidioschyzon (Cyanidioschyzonaceae, Rhodophyta).</title>
        <authorList>
            <person name="Liu S.-L."/>
            <person name="Chiang Y.-R."/>
            <person name="Yoon H.S."/>
            <person name="Fu H.-Y."/>
        </authorList>
    </citation>
    <scope>NUCLEOTIDE SEQUENCE [LARGE SCALE GENOMIC DNA]</scope>
    <source>
        <strain evidence="9 10">THAL066</strain>
    </source>
</reference>
<keyword evidence="10" id="KW-1185">Reference proteome</keyword>
<keyword evidence="3" id="KW-0228">DNA excision</keyword>
<dbReference type="CDD" id="cd10434">
    <property type="entry name" value="GIY-YIG_UvrC_Cho"/>
    <property type="match status" value="1"/>
</dbReference>
<dbReference type="InterPro" id="IPR036876">
    <property type="entry name" value="UVR_dom_sf"/>
</dbReference>
<dbReference type="InterPro" id="IPR003583">
    <property type="entry name" value="Hlx-hairpin-Hlx_DNA-bd_motif"/>
</dbReference>
<name>A0A7J7IKH8_9RHOD</name>
<dbReference type="GO" id="GO:0009381">
    <property type="term" value="F:excinuclease ABC activity"/>
    <property type="evidence" value="ECO:0007669"/>
    <property type="project" value="InterPro"/>
</dbReference>
<evidence type="ECO:0000256" key="1">
    <source>
        <dbReference type="ARBA" id="ARBA00022490"/>
    </source>
</evidence>
<dbReference type="SUPFAM" id="SSF46600">
    <property type="entry name" value="C-terminal UvrC-binding domain of UvrB"/>
    <property type="match status" value="1"/>
</dbReference>
<proteinExistence type="inferred from homology"/>
<comment type="caution">
    <text evidence="9">The sequence shown here is derived from an EMBL/GenBank/DDBJ whole genome shotgun (WGS) entry which is preliminary data.</text>
</comment>
<evidence type="ECO:0000313" key="9">
    <source>
        <dbReference type="EMBL" id="KAF6003625.1"/>
    </source>
</evidence>
<gene>
    <name evidence="9" type="ORF">F1559_003661</name>
</gene>
<dbReference type="Pfam" id="PF08459">
    <property type="entry name" value="UvrC_RNaseH_dom"/>
    <property type="match status" value="1"/>
</dbReference>
<dbReference type="InterPro" id="IPR038476">
    <property type="entry name" value="UvrC_RNase_H_dom_sf"/>
</dbReference>
<evidence type="ECO:0000259" key="7">
    <source>
        <dbReference type="PROSITE" id="PS50164"/>
    </source>
</evidence>
<dbReference type="HAMAP" id="MF_00203">
    <property type="entry name" value="UvrC"/>
    <property type="match status" value="1"/>
</dbReference>
<evidence type="ECO:0008006" key="11">
    <source>
        <dbReference type="Google" id="ProtNLM"/>
    </source>
</evidence>
<accession>A0A7J7IKH8</accession>
<keyword evidence="5" id="KW-0234">DNA repair</keyword>
<dbReference type="Gene3D" id="3.40.1440.10">
    <property type="entry name" value="GIY-YIG endonuclease"/>
    <property type="match status" value="1"/>
</dbReference>
<organism evidence="9 10">
    <name type="scientific">Cyanidiococcus yangmingshanensis</name>
    <dbReference type="NCBI Taxonomy" id="2690220"/>
    <lineage>
        <taxon>Eukaryota</taxon>
        <taxon>Rhodophyta</taxon>
        <taxon>Bangiophyceae</taxon>
        <taxon>Cyanidiales</taxon>
        <taxon>Cyanidiaceae</taxon>
        <taxon>Cyanidiococcus</taxon>
    </lineage>
</organism>
<dbReference type="Gene3D" id="1.10.150.20">
    <property type="entry name" value="5' to 3' exonuclease, C-terminal subdomain"/>
    <property type="match status" value="1"/>
</dbReference>
<dbReference type="FunFam" id="3.40.1440.10:FF:000001">
    <property type="entry name" value="UvrABC system protein C"/>
    <property type="match status" value="1"/>
</dbReference>
<evidence type="ECO:0000256" key="5">
    <source>
        <dbReference type="ARBA" id="ARBA00023204"/>
    </source>
</evidence>
<dbReference type="PROSITE" id="PS50165">
    <property type="entry name" value="UVRC"/>
    <property type="match status" value="1"/>
</dbReference>
<dbReference type="PANTHER" id="PTHR30562:SF1">
    <property type="entry name" value="UVRABC SYSTEM PROTEIN C"/>
    <property type="match status" value="1"/>
</dbReference>
<feature type="domain" description="UvrC family homology region profile" evidence="8">
    <location>
        <begin position="359"/>
        <end position="594"/>
    </location>
</feature>
<dbReference type="PANTHER" id="PTHR30562">
    <property type="entry name" value="UVRC/OXIDOREDUCTASE"/>
    <property type="match status" value="1"/>
</dbReference>
<dbReference type="SUPFAM" id="SSF82771">
    <property type="entry name" value="GIY-YIG endonuclease"/>
    <property type="match status" value="1"/>
</dbReference>
<dbReference type="Gene3D" id="3.30.420.340">
    <property type="entry name" value="UvrC, RNAse H endonuclease domain"/>
    <property type="match status" value="1"/>
</dbReference>
<evidence type="ECO:0000256" key="2">
    <source>
        <dbReference type="ARBA" id="ARBA00022763"/>
    </source>
</evidence>
<dbReference type="InterPro" id="IPR004791">
    <property type="entry name" value="UvrC"/>
</dbReference>
<dbReference type="Pfam" id="PF14520">
    <property type="entry name" value="HHH_5"/>
    <property type="match status" value="1"/>
</dbReference>
<dbReference type="InterPro" id="IPR000305">
    <property type="entry name" value="GIY-YIG_endonuc"/>
</dbReference>
<feature type="domain" description="UVR" evidence="6">
    <location>
        <begin position="285"/>
        <end position="320"/>
    </location>
</feature>
<dbReference type="InterPro" id="IPR050066">
    <property type="entry name" value="UvrABC_protein_C"/>
</dbReference>
<dbReference type="InterPro" id="IPR047296">
    <property type="entry name" value="GIY-YIG_UvrC_Cho"/>
</dbReference>
<keyword evidence="4" id="KW-0267">Excision nuclease</keyword>
<dbReference type="Proteomes" id="UP000530660">
    <property type="component" value="Unassembled WGS sequence"/>
</dbReference>
<evidence type="ECO:0000256" key="4">
    <source>
        <dbReference type="ARBA" id="ARBA00022881"/>
    </source>
</evidence>
<keyword evidence="2" id="KW-0227">DNA damage</keyword>
<dbReference type="PROSITE" id="PS50151">
    <property type="entry name" value="UVR"/>
    <property type="match status" value="1"/>
</dbReference>
<evidence type="ECO:0000259" key="6">
    <source>
        <dbReference type="PROSITE" id="PS50151"/>
    </source>
</evidence>
<feature type="domain" description="GIY-YIG" evidence="7">
    <location>
        <begin position="90"/>
        <end position="171"/>
    </location>
</feature>
<dbReference type="OrthoDB" id="3735at2759"/>